<name>A0ABY9MU45_9GAMM</name>
<organism evidence="2 3">
    <name type="scientific">Thiothrix lacustris</name>
    <dbReference type="NCBI Taxonomy" id="525917"/>
    <lineage>
        <taxon>Bacteria</taxon>
        <taxon>Pseudomonadati</taxon>
        <taxon>Pseudomonadota</taxon>
        <taxon>Gammaproteobacteria</taxon>
        <taxon>Thiotrichales</taxon>
        <taxon>Thiotrichaceae</taxon>
        <taxon>Thiothrix</taxon>
    </lineage>
</organism>
<proteinExistence type="predicted"/>
<sequence length="506" mass="56876">MNSYKLGFGLVVAISLFMAYFISKPSEPDAPFLAESSQSPPETRHIFSALPNDWTPKTDSTLPSSPPPPPNKQAVLEPLLTAISSIMQELSILQKQLFNPLTPYQPIDVTIEQTYQPRIDELSQQLNQKIMEASDISKPITQRFIWEEALSLGLEDSISSLAINLFNNAIDDALFEDMLITLSSGGQSTEARSSLIFNILLTSETYYDSGTPDKKAGESPANPRLQRIQQFIETQFQQEADPEILKAYLDIYHIMSQNQQWLVSAERFSQQLDMLRTRIAPDQYFSFRLQNANLTDPSMDMASLLRDISSTPMTAEQRKNLQSQLGNTVFMYISPNTLTVSNQALPEPLRQLMISYLESGLTLPTLQDRYSLYEYGNQTYAIELLKNPEQAANTFYQRIVNSQVPEEQIALVLTASVGGDELIKRLQQNTVLRQHIEEQLQQTQQPDKQNTLQEAVNILKGAPPMAAEAPLEAYGSTTYYIDDANTTGQYEPTLDNGLPAAQYPSY</sequence>
<evidence type="ECO:0000313" key="3">
    <source>
        <dbReference type="Proteomes" id="UP001236657"/>
    </source>
</evidence>
<gene>
    <name evidence="2" type="ORF">RCF98_07570</name>
</gene>
<protein>
    <submittedName>
        <fullName evidence="2">Uncharacterized protein</fullName>
    </submittedName>
</protein>
<accession>A0ABY9MU45</accession>
<dbReference type="RefSeq" id="WP_308897260.1">
    <property type="nucleotide sequence ID" value="NZ_CP133218.1"/>
</dbReference>
<reference evidence="2 3" key="1">
    <citation type="submission" date="2023-08" db="EMBL/GenBank/DDBJ databases">
        <title>New molecular markers tilS and rpoB for phylogenetic and monitoring studies of the genus Thiothrix biodiversity.</title>
        <authorList>
            <person name="Ravin N.V."/>
            <person name="Smolyakov D."/>
            <person name="Markov N.D."/>
            <person name="Beletsky A.V."/>
            <person name="Mardanov A.V."/>
            <person name="Rudenko T.S."/>
            <person name="Grabovich M.Y."/>
        </authorList>
    </citation>
    <scope>NUCLEOTIDE SEQUENCE [LARGE SCALE GENOMIC DNA]</scope>
    <source>
        <strain evidence="2 3">MK1</strain>
    </source>
</reference>
<keyword evidence="3" id="KW-1185">Reference proteome</keyword>
<feature type="region of interest" description="Disordered" evidence="1">
    <location>
        <begin position="32"/>
        <end position="71"/>
    </location>
</feature>
<evidence type="ECO:0000256" key="1">
    <source>
        <dbReference type="SAM" id="MobiDB-lite"/>
    </source>
</evidence>
<dbReference type="Proteomes" id="UP001236657">
    <property type="component" value="Chromosome"/>
</dbReference>
<dbReference type="EMBL" id="CP133218">
    <property type="protein sequence ID" value="WML92194.1"/>
    <property type="molecule type" value="Genomic_DNA"/>
</dbReference>
<evidence type="ECO:0000313" key="2">
    <source>
        <dbReference type="EMBL" id="WML92194.1"/>
    </source>
</evidence>